<evidence type="ECO:0000256" key="4">
    <source>
        <dbReference type="ARBA" id="ARBA00022725"/>
    </source>
</evidence>
<evidence type="ECO:0000313" key="13">
    <source>
        <dbReference type="EMBL" id="KAG9467693.1"/>
    </source>
</evidence>
<dbReference type="OrthoDB" id="5967130at2759"/>
<protein>
    <recommendedName>
        <fullName evidence="11">Olfactory receptor</fullName>
    </recommendedName>
</protein>
<dbReference type="GO" id="GO:0004984">
    <property type="term" value="F:olfactory receptor activity"/>
    <property type="evidence" value="ECO:0007669"/>
    <property type="project" value="InterPro"/>
</dbReference>
<dbReference type="SUPFAM" id="SSF81321">
    <property type="entry name" value="Family A G protein-coupled receptor-like"/>
    <property type="match status" value="1"/>
</dbReference>
<evidence type="ECO:0000256" key="11">
    <source>
        <dbReference type="RuleBase" id="RU363047"/>
    </source>
</evidence>
<keyword evidence="2 11" id="KW-1003">Cell membrane</keyword>
<evidence type="ECO:0000256" key="1">
    <source>
        <dbReference type="ARBA" id="ARBA00004651"/>
    </source>
</evidence>
<feature type="transmembrane region" description="Helical" evidence="11">
    <location>
        <begin position="241"/>
        <end position="260"/>
    </location>
</feature>
<evidence type="ECO:0000256" key="3">
    <source>
        <dbReference type="ARBA" id="ARBA00022692"/>
    </source>
</evidence>
<keyword evidence="5 11" id="KW-1133">Transmembrane helix</keyword>
<keyword evidence="8 10" id="KW-0675">Receptor</keyword>
<dbReference type="EMBL" id="WNTK01001238">
    <property type="protein sequence ID" value="KAG9467693.1"/>
    <property type="molecule type" value="Genomic_DNA"/>
</dbReference>
<dbReference type="InterPro" id="IPR017452">
    <property type="entry name" value="GPCR_Rhodpsn_7TM"/>
</dbReference>
<keyword evidence="14" id="KW-1185">Reference proteome</keyword>
<comment type="similarity">
    <text evidence="10">Belongs to the G-protein coupled receptor 1 family.</text>
</comment>
<gene>
    <name evidence="13" type="ORF">GDO78_014466</name>
</gene>
<evidence type="ECO:0000313" key="14">
    <source>
        <dbReference type="Proteomes" id="UP000770717"/>
    </source>
</evidence>
<keyword evidence="7 11" id="KW-0472">Membrane</keyword>
<dbReference type="InterPro" id="IPR000276">
    <property type="entry name" value="GPCR_Rhodpsn"/>
</dbReference>
<dbReference type="InterPro" id="IPR000725">
    <property type="entry name" value="Olfact_rcpt"/>
</dbReference>
<keyword evidence="9 10" id="KW-0807">Transducer</keyword>
<dbReference type="PROSITE" id="PS00237">
    <property type="entry name" value="G_PROTEIN_RECEP_F1_1"/>
    <property type="match status" value="1"/>
</dbReference>
<dbReference type="PROSITE" id="PS50262">
    <property type="entry name" value="G_PROTEIN_RECEP_F1_2"/>
    <property type="match status" value="1"/>
</dbReference>
<reference evidence="13" key="1">
    <citation type="thesis" date="2020" institute="ProQuest LLC" country="789 East Eisenhower Parkway, Ann Arbor, MI, USA">
        <title>Comparative Genomics and Chromosome Evolution.</title>
        <authorList>
            <person name="Mudd A.B."/>
        </authorList>
    </citation>
    <scope>NUCLEOTIDE SEQUENCE</scope>
    <source>
        <strain evidence="13">HN-11 Male</strain>
        <tissue evidence="13">Kidney and liver</tissue>
    </source>
</reference>
<dbReference type="PANTHER" id="PTHR26452">
    <property type="entry name" value="OLFACTORY RECEPTOR"/>
    <property type="match status" value="1"/>
</dbReference>
<keyword evidence="3 10" id="KW-0812">Transmembrane</keyword>
<dbReference type="Pfam" id="PF13853">
    <property type="entry name" value="7tm_4"/>
    <property type="match status" value="1"/>
</dbReference>
<feature type="transmembrane region" description="Helical" evidence="11">
    <location>
        <begin position="272"/>
        <end position="291"/>
    </location>
</feature>
<evidence type="ECO:0000256" key="9">
    <source>
        <dbReference type="ARBA" id="ARBA00023224"/>
    </source>
</evidence>
<sequence length="313" mass="35633">MEAINVTVTEFVLLGFYELPSLQLVFFFLFLVIYVATLVGNLLTTGLFCFDYHFHSPMYILLCNMSVLDMSFTTMVLPKLLNICLTGNNVISYSGCMAQLFFFVVLIVSEYFILATMAYDRYVAICHPLRYSSFMSLKVCFWMLFTSWNIGVLEGILYVILISFCTFCGSNEVDHLFCDLKPLIKLSCSDTRAIERTILGLGTIIGFVPSVLTLVSYIYIISTILKIHSKEGRHKTFSTCSSHLTVILLFYGTVLGMYMRPKSSYSMDQDKVLAVLYAGVIPMLNPIIYSLKNEEVKKALCKINHIYFKIRLC</sequence>
<comment type="caution">
    <text evidence="13">The sequence shown here is derived from an EMBL/GenBank/DDBJ whole genome shotgun (WGS) entry which is preliminary data.</text>
</comment>
<dbReference type="InterPro" id="IPR050516">
    <property type="entry name" value="Olfactory_GPCR"/>
</dbReference>
<dbReference type="GO" id="GO:0004930">
    <property type="term" value="F:G protein-coupled receptor activity"/>
    <property type="evidence" value="ECO:0007669"/>
    <property type="project" value="UniProtKB-KW"/>
</dbReference>
<dbReference type="AlphaFoldDB" id="A0A8J6EEH2"/>
<feature type="transmembrane region" description="Helical" evidence="11">
    <location>
        <begin position="24"/>
        <end position="50"/>
    </location>
</feature>
<evidence type="ECO:0000256" key="5">
    <source>
        <dbReference type="ARBA" id="ARBA00022989"/>
    </source>
</evidence>
<name>A0A8J6EEH2_ELECQ</name>
<evidence type="ECO:0000256" key="2">
    <source>
        <dbReference type="ARBA" id="ARBA00022475"/>
    </source>
</evidence>
<dbReference type="PRINTS" id="PR00245">
    <property type="entry name" value="OLFACTORYR"/>
</dbReference>
<dbReference type="FunFam" id="1.20.1070.10:FF:000015">
    <property type="entry name" value="Olfactory receptor"/>
    <property type="match status" value="1"/>
</dbReference>
<evidence type="ECO:0000256" key="6">
    <source>
        <dbReference type="ARBA" id="ARBA00023040"/>
    </source>
</evidence>
<dbReference type="GO" id="GO:0005886">
    <property type="term" value="C:plasma membrane"/>
    <property type="evidence" value="ECO:0007669"/>
    <property type="project" value="UniProtKB-SubCell"/>
</dbReference>
<organism evidence="13 14">
    <name type="scientific">Eleutherodactylus coqui</name>
    <name type="common">Puerto Rican coqui</name>
    <dbReference type="NCBI Taxonomy" id="57060"/>
    <lineage>
        <taxon>Eukaryota</taxon>
        <taxon>Metazoa</taxon>
        <taxon>Chordata</taxon>
        <taxon>Craniata</taxon>
        <taxon>Vertebrata</taxon>
        <taxon>Euteleostomi</taxon>
        <taxon>Amphibia</taxon>
        <taxon>Batrachia</taxon>
        <taxon>Anura</taxon>
        <taxon>Neobatrachia</taxon>
        <taxon>Hyloidea</taxon>
        <taxon>Eleutherodactylidae</taxon>
        <taxon>Eleutherodactylinae</taxon>
        <taxon>Eleutherodactylus</taxon>
        <taxon>Eleutherodactylus</taxon>
    </lineage>
</organism>
<evidence type="ECO:0000256" key="10">
    <source>
        <dbReference type="RuleBase" id="RU000688"/>
    </source>
</evidence>
<comment type="subcellular location">
    <subcellularLocation>
        <location evidence="1 11">Cell membrane</location>
        <topology evidence="1 11">Multi-pass membrane protein</topology>
    </subcellularLocation>
</comment>
<dbReference type="Gene3D" id="1.20.1070.10">
    <property type="entry name" value="Rhodopsin 7-helix transmembrane proteins"/>
    <property type="match status" value="1"/>
</dbReference>
<accession>A0A8J6EEH2</accession>
<evidence type="ECO:0000259" key="12">
    <source>
        <dbReference type="PROSITE" id="PS50262"/>
    </source>
</evidence>
<evidence type="ECO:0000256" key="7">
    <source>
        <dbReference type="ARBA" id="ARBA00023136"/>
    </source>
</evidence>
<keyword evidence="11" id="KW-0716">Sensory transduction</keyword>
<feature type="transmembrane region" description="Helical" evidence="11">
    <location>
        <begin position="97"/>
        <end position="119"/>
    </location>
</feature>
<dbReference type="Proteomes" id="UP000770717">
    <property type="component" value="Unassembled WGS sequence"/>
</dbReference>
<feature type="transmembrane region" description="Helical" evidence="11">
    <location>
        <begin position="198"/>
        <end position="221"/>
    </location>
</feature>
<feature type="domain" description="G-protein coupled receptors family 1 profile" evidence="12">
    <location>
        <begin position="40"/>
        <end position="289"/>
    </location>
</feature>
<evidence type="ECO:0000256" key="8">
    <source>
        <dbReference type="ARBA" id="ARBA00023170"/>
    </source>
</evidence>
<keyword evidence="6 10" id="KW-0297">G-protein coupled receptor</keyword>
<proteinExistence type="inferred from homology"/>
<dbReference type="PRINTS" id="PR00237">
    <property type="entry name" value="GPCRRHODOPSN"/>
</dbReference>
<dbReference type="CDD" id="cd13954">
    <property type="entry name" value="7tmA_OR"/>
    <property type="match status" value="1"/>
</dbReference>
<feature type="transmembrane region" description="Helical" evidence="11">
    <location>
        <begin position="57"/>
        <end position="77"/>
    </location>
</feature>
<keyword evidence="4 11" id="KW-0552">Olfaction</keyword>